<comment type="similarity">
    <text evidence="3">Belongs to the major facilitator superfamily. EmrB family.</text>
</comment>
<evidence type="ECO:0000256" key="9">
    <source>
        <dbReference type="SAM" id="Phobius"/>
    </source>
</evidence>
<comment type="similarity">
    <text evidence="2">Belongs to the major facilitator superfamily. TCR/Tet family.</text>
</comment>
<accession>A0A7K1USX2</accession>
<feature type="transmembrane region" description="Helical" evidence="9">
    <location>
        <begin position="302"/>
        <end position="320"/>
    </location>
</feature>
<feature type="transmembrane region" description="Helical" evidence="9">
    <location>
        <begin position="134"/>
        <end position="155"/>
    </location>
</feature>
<dbReference type="SUPFAM" id="SSF103473">
    <property type="entry name" value="MFS general substrate transporter"/>
    <property type="match status" value="1"/>
</dbReference>
<dbReference type="RefSeq" id="WP_157386791.1">
    <property type="nucleotide sequence ID" value="NZ_WRPP01000001.1"/>
</dbReference>
<name>A0A7K1USX2_9NOCA</name>
<dbReference type="InterPro" id="IPR020846">
    <property type="entry name" value="MFS_dom"/>
</dbReference>
<evidence type="ECO:0000259" key="10">
    <source>
        <dbReference type="PROSITE" id="PS50850"/>
    </source>
</evidence>
<evidence type="ECO:0000256" key="8">
    <source>
        <dbReference type="ARBA" id="ARBA00023136"/>
    </source>
</evidence>
<dbReference type="InterPro" id="IPR004638">
    <property type="entry name" value="EmrB-like"/>
</dbReference>
<dbReference type="Gene3D" id="1.20.1250.20">
    <property type="entry name" value="MFS general substrate transporter like domains"/>
    <property type="match status" value="1"/>
</dbReference>
<evidence type="ECO:0000256" key="1">
    <source>
        <dbReference type="ARBA" id="ARBA00004651"/>
    </source>
</evidence>
<feature type="domain" description="Major facilitator superfamily (MFS) profile" evidence="10">
    <location>
        <begin position="11"/>
        <end position="459"/>
    </location>
</feature>
<feature type="transmembrane region" description="Helical" evidence="9">
    <location>
        <begin position="267"/>
        <end position="290"/>
    </location>
</feature>
<dbReference type="GO" id="GO:0022857">
    <property type="term" value="F:transmembrane transporter activity"/>
    <property type="evidence" value="ECO:0007669"/>
    <property type="project" value="InterPro"/>
</dbReference>
<feature type="transmembrane region" description="Helical" evidence="9">
    <location>
        <begin position="81"/>
        <end position="103"/>
    </location>
</feature>
<feature type="transmembrane region" description="Helical" evidence="9">
    <location>
        <begin position="167"/>
        <end position="188"/>
    </location>
</feature>
<dbReference type="Gene3D" id="1.20.1720.10">
    <property type="entry name" value="Multidrug resistance protein D"/>
    <property type="match status" value="1"/>
</dbReference>
<sequence>MELTAKRKWAVLITCCSALFVVSMDSTAVNVALPSIRQDLGSDPAQLQWVIDAYTLVLASFLMLSGALADRFGRRRVFQTGLVLFAAGSIACALAPTGLMLVGARVGQALGGSMLNPVAMSIIAATFTDRGERARAVGVWGAAFGVSMAAGPIVGGALVDSTGWRSIFWINVPLCIIAVTATAIIVPGDRPRAERTFDPAGQLLATLTMAGLIYALIEGPYAGWGAVRVLVALVVAVGALVLFVIVERTVRSPFLNLGFFTSIPFRNAALIAVIAFASYGGFLFATSLYLQQVRGLSAVQTGLMYLPVAAATLVFAPLSGRSTAKYGVRPSLSIAGGFMALGTLVLAFVGVSTPLPVLGFAFLCFGIGFSAVGSPITTAAVNGMPPAQAGVASGVASASRQVGVSIGVALCGNFIGAAAASLEYDPGAVHRFVDGTHIMWWTAVGVGLVIIALGIRSSTAVAEQSAQRIATEFEGKRRPDLTSRSID</sequence>
<feature type="transmembrane region" description="Helical" evidence="9">
    <location>
        <begin position="438"/>
        <end position="455"/>
    </location>
</feature>
<dbReference type="CDD" id="cd17321">
    <property type="entry name" value="MFS_MMR_MDR_like"/>
    <property type="match status" value="1"/>
</dbReference>
<evidence type="ECO:0000256" key="6">
    <source>
        <dbReference type="ARBA" id="ARBA00022692"/>
    </source>
</evidence>
<feature type="transmembrane region" description="Helical" evidence="9">
    <location>
        <begin position="332"/>
        <end position="351"/>
    </location>
</feature>
<keyword evidence="6 9" id="KW-0812">Transmembrane</keyword>
<dbReference type="Proteomes" id="UP000466794">
    <property type="component" value="Unassembled WGS sequence"/>
</dbReference>
<dbReference type="PROSITE" id="PS00216">
    <property type="entry name" value="SUGAR_TRANSPORT_1"/>
    <property type="match status" value="1"/>
</dbReference>
<dbReference type="PROSITE" id="PS50850">
    <property type="entry name" value="MFS"/>
    <property type="match status" value="1"/>
</dbReference>
<dbReference type="InterPro" id="IPR005829">
    <property type="entry name" value="Sugar_transporter_CS"/>
</dbReference>
<comment type="caution">
    <text evidence="11">The sequence shown here is derived from an EMBL/GenBank/DDBJ whole genome shotgun (WGS) entry which is preliminary data.</text>
</comment>
<evidence type="ECO:0000256" key="4">
    <source>
        <dbReference type="ARBA" id="ARBA00022448"/>
    </source>
</evidence>
<feature type="transmembrane region" description="Helical" evidence="9">
    <location>
        <begin position="223"/>
        <end position="246"/>
    </location>
</feature>
<dbReference type="NCBIfam" id="TIGR00711">
    <property type="entry name" value="efflux_EmrB"/>
    <property type="match status" value="1"/>
</dbReference>
<organism evidence="11 12">
    <name type="scientific">Nocardia terrae</name>
    <dbReference type="NCBI Taxonomy" id="2675851"/>
    <lineage>
        <taxon>Bacteria</taxon>
        <taxon>Bacillati</taxon>
        <taxon>Actinomycetota</taxon>
        <taxon>Actinomycetes</taxon>
        <taxon>Mycobacteriales</taxon>
        <taxon>Nocardiaceae</taxon>
        <taxon>Nocardia</taxon>
    </lineage>
</organism>
<dbReference type="EMBL" id="WRPP01000001">
    <property type="protein sequence ID" value="MVU77447.1"/>
    <property type="molecule type" value="Genomic_DNA"/>
</dbReference>
<reference evidence="11 12" key="1">
    <citation type="submission" date="2019-12" db="EMBL/GenBank/DDBJ databases">
        <title>Nocardia sp. nov. ET3-3 isolated from soil.</title>
        <authorList>
            <person name="Kanchanasin P."/>
            <person name="Tanasupawat S."/>
            <person name="Yuki M."/>
            <person name="Kudo T."/>
        </authorList>
    </citation>
    <scope>NUCLEOTIDE SEQUENCE [LARGE SCALE GENOMIC DNA]</scope>
    <source>
        <strain evidence="11 12">ET3-3</strain>
    </source>
</reference>
<dbReference type="PANTHER" id="PTHR42718:SF9">
    <property type="entry name" value="MAJOR FACILITATOR SUPERFAMILY MULTIDRUG TRANSPORTER MFSC"/>
    <property type="match status" value="1"/>
</dbReference>
<dbReference type="AlphaFoldDB" id="A0A7K1USX2"/>
<keyword evidence="8 9" id="KW-0472">Membrane</keyword>
<evidence type="ECO:0000256" key="2">
    <source>
        <dbReference type="ARBA" id="ARBA00007520"/>
    </source>
</evidence>
<evidence type="ECO:0000313" key="12">
    <source>
        <dbReference type="Proteomes" id="UP000466794"/>
    </source>
</evidence>
<feature type="transmembrane region" description="Helical" evidence="9">
    <location>
        <begin position="50"/>
        <end position="69"/>
    </location>
</feature>
<dbReference type="InterPro" id="IPR001958">
    <property type="entry name" value="Tet-R_TetA/multi-R_MdtG-like"/>
</dbReference>
<keyword evidence="5" id="KW-1003">Cell membrane</keyword>
<dbReference type="InterPro" id="IPR011701">
    <property type="entry name" value="MFS"/>
</dbReference>
<dbReference type="GO" id="GO:0005886">
    <property type="term" value="C:plasma membrane"/>
    <property type="evidence" value="ECO:0007669"/>
    <property type="project" value="UniProtKB-SubCell"/>
</dbReference>
<evidence type="ECO:0000256" key="3">
    <source>
        <dbReference type="ARBA" id="ARBA00008537"/>
    </source>
</evidence>
<evidence type="ECO:0000313" key="11">
    <source>
        <dbReference type="EMBL" id="MVU77447.1"/>
    </source>
</evidence>
<dbReference type="InterPro" id="IPR036259">
    <property type="entry name" value="MFS_trans_sf"/>
</dbReference>
<dbReference type="PANTHER" id="PTHR42718">
    <property type="entry name" value="MAJOR FACILITATOR SUPERFAMILY MULTIDRUG TRANSPORTER MFSC"/>
    <property type="match status" value="1"/>
</dbReference>
<feature type="transmembrane region" description="Helical" evidence="9">
    <location>
        <begin position="357"/>
        <end position="381"/>
    </location>
</feature>
<proteinExistence type="inferred from homology"/>
<keyword evidence="12" id="KW-1185">Reference proteome</keyword>
<feature type="transmembrane region" description="Helical" evidence="9">
    <location>
        <begin position="200"/>
        <end position="217"/>
    </location>
</feature>
<dbReference type="PRINTS" id="PR01035">
    <property type="entry name" value="TCRTETA"/>
</dbReference>
<keyword evidence="7 9" id="KW-1133">Transmembrane helix</keyword>
<protein>
    <submittedName>
        <fullName evidence="11">DHA2 family efflux MFS transporter permease subunit</fullName>
    </submittedName>
</protein>
<keyword evidence="4" id="KW-0813">Transport</keyword>
<evidence type="ECO:0000256" key="5">
    <source>
        <dbReference type="ARBA" id="ARBA00022475"/>
    </source>
</evidence>
<gene>
    <name evidence="11" type="ORF">GPX89_09320</name>
</gene>
<evidence type="ECO:0000256" key="7">
    <source>
        <dbReference type="ARBA" id="ARBA00022989"/>
    </source>
</evidence>
<dbReference type="Pfam" id="PF07690">
    <property type="entry name" value="MFS_1"/>
    <property type="match status" value="1"/>
</dbReference>
<comment type="subcellular location">
    <subcellularLocation>
        <location evidence="1">Cell membrane</location>
        <topology evidence="1">Multi-pass membrane protein</topology>
    </subcellularLocation>
</comment>